<evidence type="ECO:0000256" key="5">
    <source>
        <dbReference type="ARBA" id="ARBA00022729"/>
    </source>
</evidence>
<dbReference type="InterPro" id="IPR012910">
    <property type="entry name" value="Plug_dom"/>
</dbReference>
<dbReference type="InterPro" id="IPR008969">
    <property type="entry name" value="CarboxyPept-like_regulatory"/>
</dbReference>
<reference evidence="12" key="1">
    <citation type="submission" date="2016-10" db="EMBL/GenBank/DDBJ databases">
        <authorList>
            <person name="Varghese N."/>
            <person name="Submissions S."/>
        </authorList>
    </citation>
    <scope>NUCLEOTIDE SEQUENCE [LARGE SCALE GENOMIC DNA]</scope>
    <source>
        <strain evidence="12">DSM 26542</strain>
    </source>
</reference>
<keyword evidence="4 8" id="KW-0812">Transmembrane</keyword>
<comment type="similarity">
    <text evidence="8">Belongs to the TonB-dependent receptor family.</text>
</comment>
<dbReference type="EMBL" id="FORU01000003">
    <property type="protein sequence ID" value="SFJ07340.1"/>
    <property type="molecule type" value="Genomic_DNA"/>
</dbReference>
<dbReference type="AlphaFoldDB" id="A0A1I3NEI5"/>
<protein>
    <submittedName>
        <fullName evidence="11">TonB-dependent Receptor Plug Domain</fullName>
    </submittedName>
</protein>
<dbReference type="InterPro" id="IPR039426">
    <property type="entry name" value="TonB-dep_rcpt-like"/>
</dbReference>
<dbReference type="Pfam" id="PF07715">
    <property type="entry name" value="Plug"/>
    <property type="match status" value="1"/>
</dbReference>
<dbReference type="PROSITE" id="PS52016">
    <property type="entry name" value="TONB_DEPENDENT_REC_3"/>
    <property type="match status" value="1"/>
</dbReference>
<evidence type="ECO:0000259" key="10">
    <source>
        <dbReference type="Pfam" id="PF07715"/>
    </source>
</evidence>
<name>A0A1I3NEI5_9FLAO</name>
<sequence>MKNKISKVIRGLFILPILLLSSTNYAQEVFKITGQLLDKKNSQPLIGATIYISELDKATNTDVDGKYSFQQIPKGKYTLQFEYIGYKSQSNSITVTSDIQQKNYLESQTELLNELVIVQNSKKLDIKKPEMSVNKLSAQEIKKMPAVMGEVDVLKSILQLPGVTNAGEGASGFNVRGGSAGQNLVLLDDISIFSSSHLFGFFSVFNADVIKDIKLYKGGIPSRYGSRASSVLEVNQRNGDKTTFKATGGIGLISSRLSLEGPIVKDKVSFLLAGRASYAHLFLKLSNNDNAAYFYDLNTKLSYTIDNKNELGFSGYFGRDVFNFKDALNNQFGNTAFNLNWDREFNDNITAKATLSYTNYFYELMLDFVKFNWKSDIKSINLKYDISHYINERFALKYGVSSIQHTFNPGELEPIGDDSFINYKKLQGKKALENGIYIEAEQQLTPKLTFNYGIRYSSFYRYGPEKIQTYQNNQAVDYNSELGIYTPGTSIGETIYKKGKSITTFNDWEPRISASYAIDNEQSIKASFTQMTQYLHLISNTAAPTPLDIWTPSGPYLKPEKVNQWAVGYFKNFKEGAYTLEAESYYKKGKNTVDYIDGADLIANDALETVLLTGESRAYGLELLLRKNTGKFNGWIAYTLSKSEQRTPGRNEFESGINNGNWYRTPYDKTHDLSIVANYELNKKWSFGAGFALQSGRPVSYPEGQFEYLEDRVPFFGDRNQYSLPFFHHLDISATYIPTKAQERKWKGEWVFSIYNIYNRKNAASISFRESDIIGQNEAVKLSIFGIIPSVSYNFKF</sequence>
<keyword evidence="11" id="KW-0675">Receptor</keyword>
<evidence type="ECO:0000256" key="4">
    <source>
        <dbReference type="ARBA" id="ARBA00022692"/>
    </source>
</evidence>
<keyword evidence="12" id="KW-1185">Reference proteome</keyword>
<dbReference type="Proteomes" id="UP000243887">
    <property type="component" value="Unassembled WGS sequence"/>
</dbReference>
<dbReference type="Gene3D" id="2.40.170.20">
    <property type="entry name" value="TonB-dependent receptor, beta-barrel domain"/>
    <property type="match status" value="1"/>
</dbReference>
<evidence type="ECO:0000256" key="2">
    <source>
        <dbReference type="ARBA" id="ARBA00022448"/>
    </source>
</evidence>
<dbReference type="SUPFAM" id="SSF49464">
    <property type="entry name" value="Carboxypeptidase regulatory domain-like"/>
    <property type="match status" value="1"/>
</dbReference>
<dbReference type="Gene3D" id="2.60.40.1120">
    <property type="entry name" value="Carboxypeptidase-like, regulatory domain"/>
    <property type="match status" value="1"/>
</dbReference>
<dbReference type="InterPro" id="IPR037066">
    <property type="entry name" value="Plug_dom_sf"/>
</dbReference>
<dbReference type="InterPro" id="IPR036942">
    <property type="entry name" value="Beta-barrel_TonB_sf"/>
</dbReference>
<evidence type="ECO:0000313" key="12">
    <source>
        <dbReference type="Proteomes" id="UP000243887"/>
    </source>
</evidence>
<proteinExistence type="inferred from homology"/>
<keyword evidence="3 8" id="KW-1134">Transmembrane beta strand</keyword>
<dbReference type="GO" id="GO:0015344">
    <property type="term" value="F:siderophore uptake transmembrane transporter activity"/>
    <property type="evidence" value="ECO:0007669"/>
    <property type="project" value="TreeGrafter"/>
</dbReference>
<evidence type="ECO:0000256" key="8">
    <source>
        <dbReference type="PROSITE-ProRule" id="PRU01360"/>
    </source>
</evidence>
<dbReference type="GO" id="GO:0044718">
    <property type="term" value="P:siderophore transmembrane transport"/>
    <property type="evidence" value="ECO:0007669"/>
    <property type="project" value="TreeGrafter"/>
</dbReference>
<evidence type="ECO:0000256" key="9">
    <source>
        <dbReference type="SAM" id="SignalP"/>
    </source>
</evidence>
<gene>
    <name evidence="11" type="ORF">SAMN04487893_10360</name>
</gene>
<dbReference type="GO" id="GO:0009279">
    <property type="term" value="C:cell outer membrane"/>
    <property type="evidence" value="ECO:0007669"/>
    <property type="project" value="UniProtKB-SubCell"/>
</dbReference>
<dbReference type="Pfam" id="PF13715">
    <property type="entry name" value="CarbopepD_reg_2"/>
    <property type="match status" value="1"/>
</dbReference>
<keyword evidence="2 8" id="KW-0813">Transport</keyword>
<dbReference type="SUPFAM" id="SSF56935">
    <property type="entry name" value="Porins"/>
    <property type="match status" value="1"/>
</dbReference>
<dbReference type="RefSeq" id="WP_090678152.1">
    <property type="nucleotide sequence ID" value="NZ_FORU01000003.1"/>
</dbReference>
<feature type="domain" description="TonB-dependent receptor plug" evidence="10">
    <location>
        <begin position="129"/>
        <end position="229"/>
    </location>
</feature>
<keyword evidence="6 8" id="KW-0472">Membrane</keyword>
<evidence type="ECO:0000256" key="3">
    <source>
        <dbReference type="ARBA" id="ARBA00022452"/>
    </source>
</evidence>
<comment type="subcellular location">
    <subcellularLocation>
        <location evidence="1 8">Cell outer membrane</location>
        <topology evidence="1 8">Multi-pass membrane protein</topology>
    </subcellularLocation>
</comment>
<evidence type="ECO:0000256" key="6">
    <source>
        <dbReference type="ARBA" id="ARBA00023136"/>
    </source>
</evidence>
<evidence type="ECO:0000256" key="1">
    <source>
        <dbReference type="ARBA" id="ARBA00004571"/>
    </source>
</evidence>
<keyword evidence="5 9" id="KW-0732">Signal</keyword>
<keyword evidence="7 8" id="KW-0998">Cell outer membrane</keyword>
<dbReference type="PANTHER" id="PTHR30069:SF29">
    <property type="entry name" value="HEMOGLOBIN AND HEMOGLOBIN-HAPTOGLOBIN-BINDING PROTEIN 1-RELATED"/>
    <property type="match status" value="1"/>
</dbReference>
<dbReference type="STRING" id="1150112.SAMN04487893_10360"/>
<feature type="chain" id="PRO_5017201629" evidence="9">
    <location>
        <begin position="27"/>
        <end position="797"/>
    </location>
</feature>
<dbReference type="PANTHER" id="PTHR30069">
    <property type="entry name" value="TONB-DEPENDENT OUTER MEMBRANE RECEPTOR"/>
    <property type="match status" value="1"/>
</dbReference>
<feature type="signal peptide" evidence="9">
    <location>
        <begin position="1"/>
        <end position="26"/>
    </location>
</feature>
<organism evidence="11 12">
    <name type="scientific">Myroides guanonis</name>
    <dbReference type="NCBI Taxonomy" id="1150112"/>
    <lineage>
        <taxon>Bacteria</taxon>
        <taxon>Pseudomonadati</taxon>
        <taxon>Bacteroidota</taxon>
        <taxon>Flavobacteriia</taxon>
        <taxon>Flavobacteriales</taxon>
        <taxon>Flavobacteriaceae</taxon>
        <taxon>Myroides</taxon>
    </lineage>
</organism>
<accession>A0A1I3NEI5</accession>
<dbReference type="OrthoDB" id="9803050at2"/>
<dbReference type="Gene3D" id="2.170.130.10">
    <property type="entry name" value="TonB-dependent receptor, plug domain"/>
    <property type="match status" value="1"/>
</dbReference>
<evidence type="ECO:0000256" key="7">
    <source>
        <dbReference type="ARBA" id="ARBA00023237"/>
    </source>
</evidence>
<evidence type="ECO:0000313" key="11">
    <source>
        <dbReference type="EMBL" id="SFJ07340.1"/>
    </source>
</evidence>